<evidence type="ECO:0000313" key="2">
    <source>
        <dbReference type="EMBL" id="SHI19674.1"/>
    </source>
</evidence>
<evidence type="ECO:0000256" key="1">
    <source>
        <dbReference type="SAM" id="MobiDB-lite"/>
    </source>
</evidence>
<evidence type="ECO:0008006" key="4">
    <source>
        <dbReference type="Google" id="ProtNLM"/>
    </source>
</evidence>
<protein>
    <recommendedName>
        <fullName evidence="4">Baseplate J-like protein</fullName>
    </recommendedName>
</protein>
<proteinExistence type="predicted"/>
<dbReference type="OrthoDB" id="9762853at2"/>
<accession>A0A1M5Z6A0</accession>
<organism evidence="2 3">
    <name type="scientific">Vibrio aerogenes CECT 7868</name>
    <dbReference type="NCBI Taxonomy" id="1216006"/>
    <lineage>
        <taxon>Bacteria</taxon>
        <taxon>Pseudomonadati</taxon>
        <taxon>Pseudomonadota</taxon>
        <taxon>Gammaproteobacteria</taxon>
        <taxon>Vibrionales</taxon>
        <taxon>Vibrionaceae</taxon>
        <taxon>Vibrio</taxon>
    </lineage>
</organism>
<sequence>MSDIKTGTQAGAAFTVLNFSETGQTRPNRVLAEQQGDYFSIESRSFSEWMAYLRQAATHLRFYHSDTAQVSGNWAGAIPDAAQSLALERLLDGETVPAAIQTLASRPDIAALLAFFSLMRYPAAQFRALTGEQMQHYYRDVLGFRPLDAQADQVHLVIQPDDSVNSVTLPSGTLFGGPSDSHDTPLYYQTEQTGTFTHAQVTLAKTLSGLWSEESDARLLTLAIDTENGLDTGTQDRLTFGETANETLSNSAYQQECQIGFTLASPALYLSGGVRQIRIKCHQRSVIEQAGLALKTWFDIAISTSEGLITLSEEDDESSSLWKFGENTKDQHDDLILEFQPAFPAITGLSDDLAPGVTTLPHLQFVLKNDQERNAAALKDDRFTSLTLTINVSELQGVVAESDQTTLDTSAPFEPLTSRPLIGSRFHFIHPELLVKPIATATLHFHWLGQPESLQTHYQPYLSYRQSLQEKDKTDTSASTENTTGETGETKPQSSWPMPAFQFSRSDSNEAPVGSDPLFSITDPASQTIGSVQSLALPASGFSATLYDWSGLPASEPAATDWPKYYTLTLSENDFGHSEFSAVSQYVAYQNSQGMTANDGDFKPTLLMEPYTPQISQLMLSYQSTTDISPASFQRNPLSGLQWIHPLGRPGINQGDAIALLPDLSANGYLYIGLSDVTTPGNLRLYIQIDPVDGSNAGEDSFVKWQYLTPTGWQTLRSSADGADTEKGRIVQDSTRSLLNSGLMVFELPQMSDLLSGLGDERLWLQASLFNSSAEISDGTHLPDSVWYSTIKGIYAQGISARLVTSDVAPSHYGQPLPAESVTGLAEPDARVSSVTQPWPGFGGRIAETDAQMNVRAAERLRHKNRAVTLWDYEHLVLNQFPEVYMARGFIPDEATADLAMVVVPVNYDTSLLQPKLPLYMHQKIQTYVQSVCPPGVSVDVRDPLYEELSFHIALKISPDYDTDVVVSELNQLLITNLTPWQGSSDSEITFRRSVYLTELANVLETHPAVLLVHYIRGTIRRAGEDEAETLDPDCNVIEPGSPGAILVPAENHTFTLVAQDVDIIEGIGKWRIELDFIVG</sequence>
<dbReference type="Proteomes" id="UP000184608">
    <property type="component" value="Unassembled WGS sequence"/>
</dbReference>
<dbReference type="STRING" id="1216006.VA7868_02333"/>
<reference evidence="2 3" key="1">
    <citation type="submission" date="2016-11" db="EMBL/GenBank/DDBJ databases">
        <authorList>
            <person name="Jaros S."/>
            <person name="Januszkiewicz K."/>
            <person name="Wedrychowicz H."/>
        </authorList>
    </citation>
    <scope>NUCLEOTIDE SEQUENCE [LARGE SCALE GENOMIC DNA]</scope>
    <source>
        <strain evidence="2 3">CECT 7868</strain>
    </source>
</reference>
<keyword evidence="3" id="KW-1185">Reference proteome</keyword>
<dbReference type="AlphaFoldDB" id="A0A1M5Z6A0"/>
<dbReference type="EMBL" id="FQXZ01000023">
    <property type="protein sequence ID" value="SHI19674.1"/>
    <property type="molecule type" value="Genomic_DNA"/>
</dbReference>
<dbReference type="RefSeq" id="WP_073604003.1">
    <property type="nucleotide sequence ID" value="NZ_FQXZ01000023.1"/>
</dbReference>
<feature type="region of interest" description="Disordered" evidence="1">
    <location>
        <begin position="469"/>
        <end position="520"/>
    </location>
</feature>
<name>A0A1M5Z6A0_9VIBR</name>
<gene>
    <name evidence="2" type="ORF">VA7868_02333</name>
</gene>
<evidence type="ECO:0000313" key="3">
    <source>
        <dbReference type="Proteomes" id="UP000184608"/>
    </source>
</evidence>